<organism evidence="1 2">
    <name type="scientific">Prevotella herbatica</name>
    <dbReference type="NCBI Taxonomy" id="2801997"/>
    <lineage>
        <taxon>Bacteria</taxon>
        <taxon>Pseudomonadati</taxon>
        <taxon>Bacteroidota</taxon>
        <taxon>Bacteroidia</taxon>
        <taxon>Bacteroidales</taxon>
        <taxon>Prevotellaceae</taxon>
        <taxon>Prevotella</taxon>
    </lineage>
</organism>
<proteinExistence type="predicted"/>
<dbReference type="Gene3D" id="3.30.110.170">
    <property type="entry name" value="Protein of unknown function (DUF541), domain 1"/>
    <property type="match status" value="1"/>
</dbReference>
<keyword evidence="2" id="KW-1185">Reference proteome</keyword>
<name>A0ABN6EHL8_9BACT</name>
<evidence type="ECO:0000313" key="1">
    <source>
        <dbReference type="EMBL" id="BCS84869.1"/>
    </source>
</evidence>
<dbReference type="RefSeq" id="WP_207155056.1">
    <property type="nucleotide sequence ID" value="NZ_AP024484.1"/>
</dbReference>
<sequence>MKNYKIVSAALLMVGLIVVGVCIKSGLNSMADNSRVVNVKGLAEMDVKANKVTWPVSFKIVGNDLSSIYQDVNRNNRIVKNFLISKGISDKEISVNAPQIVDKAADVYGNNQYKERYNVTSVMTVSTNKVDLVRRLMSQQADLLKQGVAITANDYNNTVIYAFTKLNSVKPKMIEQATKNARTAAEKFAKDSESDLGKIKSADQGQISIEDRDANTPFIKKVRVVTSIVYYLKD</sequence>
<dbReference type="InterPro" id="IPR016907">
    <property type="entry name" value="UCP029033"/>
</dbReference>
<accession>A0ABN6EHL8</accession>
<dbReference type="PANTHER" id="PTHR34387:SF2">
    <property type="entry name" value="SLR1258 PROTEIN"/>
    <property type="match status" value="1"/>
</dbReference>
<dbReference type="InterPro" id="IPR007497">
    <property type="entry name" value="SIMPL/DUF541"/>
</dbReference>
<dbReference type="PIRSF" id="PIRSF029033">
    <property type="entry name" value="UCP029033"/>
    <property type="match status" value="1"/>
</dbReference>
<dbReference type="PANTHER" id="PTHR34387">
    <property type="entry name" value="SLR1258 PROTEIN"/>
    <property type="match status" value="1"/>
</dbReference>
<protein>
    <recommendedName>
        <fullName evidence="3">SIMPL domain-containing protein</fullName>
    </recommendedName>
</protein>
<evidence type="ECO:0008006" key="3">
    <source>
        <dbReference type="Google" id="ProtNLM"/>
    </source>
</evidence>
<reference evidence="1 2" key="1">
    <citation type="journal article" date="2022" name="Int. J. Syst. Evol. Microbiol.">
        <title>Prevotella herbatica sp. nov., a plant polysaccharide-decomposing anaerobic bacterium isolated from a methanogenic reactor.</title>
        <authorList>
            <person name="Uek A."/>
            <person name="Tonouchi A."/>
            <person name="Kaku N."/>
            <person name="Ueki K."/>
        </authorList>
    </citation>
    <scope>NUCLEOTIDE SEQUENCE [LARGE SCALE GENOMIC DNA]</scope>
    <source>
        <strain evidence="1 2">WR041</strain>
    </source>
</reference>
<evidence type="ECO:0000313" key="2">
    <source>
        <dbReference type="Proteomes" id="UP001319045"/>
    </source>
</evidence>
<dbReference type="Gene3D" id="3.30.70.2970">
    <property type="entry name" value="Protein of unknown function (DUF541), domain 2"/>
    <property type="match status" value="1"/>
</dbReference>
<dbReference type="Pfam" id="PF04402">
    <property type="entry name" value="SIMPL"/>
    <property type="match status" value="1"/>
</dbReference>
<dbReference type="Proteomes" id="UP001319045">
    <property type="component" value="Chromosome"/>
</dbReference>
<dbReference type="InterPro" id="IPR052022">
    <property type="entry name" value="26kDa_periplasmic_antigen"/>
</dbReference>
<dbReference type="EMBL" id="AP024484">
    <property type="protein sequence ID" value="BCS84869.1"/>
    <property type="molecule type" value="Genomic_DNA"/>
</dbReference>
<gene>
    <name evidence="1" type="ORF">prwr041_07620</name>
</gene>